<gene>
    <name evidence="3" type="ORF">KUM_0780</name>
</gene>
<proteinExistence type="predicted"/>
<evidence type="ECO:0000256" key="1">
    <source>
        <dbReference type="SAM" id="MobiDB-lite"/>
    </source>
</evidence>
<dbReference type="KEGG" id="tat:KUM_0780"/>
<feature type="region of interest" description="Disordered" evidence="1">
    <location>
        <begin position="148"/>
        <end position="168"/>
    </location>
</feature>
<organism evidence="3">
    <name type="scientific">Taylorella asinigenitalis 14/45</name>
    <dbReference type="NCBI Taxonomy" id="1091495"/>
    <lineage>
        <taxon>Bacteria</taxon>
        <taxon>Pseudomonadati</taxon>
        <taxon>Pseudomonadota</taxon>
        <taxon>Betaproteobacteria</taxon>
        <taxon>Burkholderiales</taxon>
        <taxon>Alcaligenaceae</taxon>
        <taxon>Taylorella</taxon>
    </lineage>
</organism>
<protein>
    <submittedName>
        <fullName evidence="3">Putative membrane protein</fullName>
    </submittedName>
</protein>
<reference evidence="3" key="1">
    <citation type="journal article" date="2012" name="Vet. Microbiol.">
        <title>Comparative genomic analyses of the Taylorellae.</title>
        <authorList>
            <person name="Hauser H."/>
            <person name="Richter D.C."/>
            <person name="van Tonder A."/>
            <person name="Clark L."/>
            <person name="Preston A."/>
        </authorList>
    </citation>
    <scope>NUCLEOTIDE SEQUENCE</scope>
    <source>
        <strain evidence="3">14/45</strain>
    </source>
</reference>
<accession>I7IBX7</accession>
<keyword evidence="2" id="KW-1133">Transmembrane helix</keyword>
<dbReference type="AlphaFoldDB" id="I7IBX7"/>
<dbReference type="EMBL" id="HE681424">
    <property type="protein sequence ID" value="CCG19572.1"/>
    <property type="molecule type" value="Genomic_DNA"/>
</dbReference>
<evidence type="ECO:0000313" key="3">
    <source>
        <dbReference type="EMBL" id="CCG19572.1"/>
    </source>
</evidence>
<feature type="transmembrane region" description="Helical" evidence="2">
    <location>
        <begin position="12"/>
        <end position="32"/>
    </location>
</feature>
<name>I7IBX7_9BURK</name>
<dbReference type="BioCyc" id="TASI1091495:G13GE-778-MONOMER"/>
<keyword evidence="2" id="KW-0472">Membrane</keyword>
<evidence type="ECO:0000256" key="2">
    <source>
        <dbReference type="SAM" id="Phobius"/>
    </source>
</evidence>
<keyword evidence="2" id="KW-0812">Transmembrane</keyword>
<dbReference type="HOGENOM" id="CLU_1173484_0_0_4"/>
<sequence length="210" mass="24081">MEIRMRRGQAFVESFVFLIVMSLFFIGIPFIGKLANDKQALQNESRYMAFQYAIRLGEGAKSFYDSSYSNIKKLTSNAQPGQDLAKSEILRNEWQIEDKGIINSKSQKKIVDKAKRKFLISSLFLEEEAKLIFDTEYEINAKLAHNRSSQSNTAWKKENSKTQSLAKKSNSLLSPVDRPLKRTLPGFDSYKEWIGEIPSNHKKGLLNVFN</sequence>